<dbReference type="STRING" id="137265.SAMN05421684_7138"/>
<feature type="region of interest" description="Disordered" evidence="1">
    <location>
        <begin position="1"/>
        <end position="23"/>
    </location>
</feature>
<feature type="domain" description="TadE-like" evidence="3">
    <location>
        <begin position="29"/>
        <end position="71"/>
    </location>
</feature>
<keyword evidence="2" id="KW-0812">Transmembrane</keyword>
<keyword evidence="2" id="KW-1133">Transmembrane helix</keyword>
<dbReference type="Proteomes" id="UP000199632">
    <property type="component" value="Unassembled WGS sequence"/>
</dbReference>
<dbReference type="AlphaFoldDB" id="A0A1H3UFT1"/>
<evidence type="ECO:0000256" key="2">
    <source>
        <dbReference type="SAM" id="Phobius"/>
    </source>
</evidence>
<evidence type="ECO:0000313" key="4">
    <source>
        <dbReference type="EMBL" id="SDZ60911.1"/>
    </source>
</evidence>
<protein>
    <submittedName>
        <fullName evidence="4">TadE-like protein</fullName>
    </submittedName>
</protein>
<keyword evidence="5" id="KW-1185">Reference proteome</keyword>
<evidence type="ECO:0000256" key="1">
    <source>
        <dbReference type="SAM" id="MobiDB-lite"/>
    </source>
</evidence>
<name>A0A1H3UFT1_9ACTN</name>
<gene>
    <name evidence="4" type="ORF">SAMN05421684_7138</name>
</gene>
<feature type="transmembrane region" description="Helical" evidence="2">
    <location>
        <begin position="30"/>
        <end position="50"/>
    </location>
</feature>
<organism evidence="4 5">
    <name type="scientific">Asanoa ishikariensis</name>
    <dbReference type="NCBI Taxonomy" id="137265"/>
    <lineage>
        <taxon>Bacteria</taxon>
        <taxon>Bacillati</taxon>
        <taxon>Actinomycetota</taxon>
        <taxon>Actinomycetes</taxon>
        <taxon>Micromonosporales</taxon>
        <taxon>Micromonosporaceae</taxon>
        <taxon>Asanoa</taxon>
    </lineage>
</organism>
<dbReference type="Pfam" id="PF07811">
    <property type="entry name" value="TadE"/>
    <property type="match status" value="1"/>
</dbReference>
<reference evidence="5" key="1">
    <citation type="submission" date="2016-10" db="EMBL/GenBank/DDBJ databases">
        <authorList>
            <person name="Varghese N."/>
            <person name="Submissions S."/>
        </authorList>
    </citation>
    <scope>NUCLEOTIDE SEQUENCE [LARGE SCALE GENOMIC DNA]</scope>
    <source>
        <strain evidence="5">DSM 44718</strain>
    </source>
</reference>
<sequence>MPRRDPVGPGQASAGRPRAGTVGSLTDRGAAAVEAALVFPILLLLIFGIVDFGRMLNAQMNATEAAQQGARIASFGDRPHARIREIAGADARVAAVVCPISGGGGGGRTAEVTVTYPFTFVTPMGAIASVLGADGPDGTIELTGRGVMPCS</sequence>
<proteinExistence type="predicted"/>
<accession>A0A1H3UFT1</accession>
<dbReference type="InterPro" id="IPR012495">
    <property type="entry name" value="TadE-like_dom"/>
</dbReference>
<dbReference type="RefSeq" id="WP_204082691.1">
    <property type="nucleotide sequence ID" value="NZ_BOND01000005.1"/>
</dbReference>
<keyword evidence="2" id="KW-0472">Membrane</keyword>
<evidence type="ECO:0000313" key="5">
    <source>
        <dbReference type="Proteomes" id="UP000199632"/>
    </source>
</evidence>
<dbReference type="EMBL" id="FNQB01000004">
    <property type="protein sequence ID" value="SDZ60911.1"/>
    <property type="molecule type" value="Genomic_DNA"/>
</dbReference>
<evidence type="ECO:0000259" key="3">
    <source>
        <dbReference type="Pfam" id="PF07811"/>
    </source>
</evidence>